<keyword evidence="2" id="KW-1015">Disulfide bond</keyword>
<evidence type="ECO:0008006" key="6">
    <source>
        <dbReference type="Google" id="ProtNLM"/>
    </source>
</evidence>
<protein>
    <recommendedName>
        <fullName evidence="6">Properdin</fullName>
    </recommendedName>
</protein>
<dbReference type="FunFam" id="2.20.100.10:FF:000007">
    <property type="entry name" value="Thrombospondin 1"/>
    <property type="match status" value="1"/>
</dbReference>
<name>A0AAE0T1P2_9BIVA</name>
<evidence type="ECO:0000256" key="3">
    <source>
        <dbReference type="SAM" id="SignalP"/>
    </source>
</evidence>
<dbReference type="InterPro" id="IPR052065">
    <property type="entry name" value="Compl_asym_regulator"/>
</dbReference>
<evidence type="ECO:0000313" key="4">
    <source>
        <dbReference type="EMBL" id="KAK3601583.1"/>
    </source>
</evidence>
<dbReference type="SUPFAM" id="SSF82895">
    <property type="entry name" value="TSP-1 type 1 repeat"/>
    <property type="match status" value="5"/>
</dbReference>
<keyword evidence="3" id="KW-0732">Signal</keyword>
<keyword evidence="5" id="KW-1185">Reference proteome</keyword>
<dbReference type="FunFam" id="2.20.100.10:FF:000001">
    <property type="entry name" value="semaphorin-5A isoform X1"/>
    <property type="match status" value="1"/>
</dbReference>
<evidence type="ECO:0000256" key="2">
    <source>
        <dbReference type="ARBA" id="ARBA00023157"/>
    </source>
</evidence>
<dbReference type="PANTHER" id="PTHR22906:SF21">
    <property type="entry name" value="SEMA DOMAIN-CONTAINING PROTEIN"/>
    <property type="match status" value="1"/>
</dbReference>
<feature type="signal peptide" evidence="3">
    <location>
        <begin position="1"/>
        <end position="23"/>
    </location>
</feature>
<evidence type="ECO:0000313" key="5">
    <source>
        <dbReference type="Proteomes" id="UP001195483"/>
    </source>
</evidence>
<accession>A0AAE0T1P2</accession>
<dbReference type="PROSITE" id="PS50092">
    <property type="entry name" value="TSP1"/>
    <property type="match status" value="5"/>
</dbReference>
<reference evidence="4" key="2">
    <citation type="journal article" date="2021" name="Genome Biol. Evol.">
        <title>Developing a high-quality reference genome for a parasitic bivalve with doubly uniparental inheritance (Bivalvia: Unionida).</title>
        <authorList>
            <person name="Smith C.H."/>
        </authorList>
    </citation>
    <scope>NUCLEOTIDE SEQUENCE</scope>
    <source>
        <strain evidence="4">CHS0354</strain>
        <tissue evidence="4">Mantle</tissue>
    </source>
</reference>
<dbReference type="SMART" id="SM00209">
    <property type="entry name" value="TSP1"/>
    <property type="match status" value="4"/>
</dbReference>
<dbReference type="InterPro" id="IPR000884">
    <property type="entry name" value="TSP1_rpt"/>
</dbReference>
<dbReference type="AlphaFoldDB" id="A0AAE0T1P2"/>
<dbReference type="Proteomes" id="UP001195483">
    <property type="component" value="Unassembled WGS sequence"/>
</dbReference>
<organism evidence="4 5">
    <name type="scientific">Potamilus streckersoni</name>
    <dbReference type="NCBI Taxonomy" id="2493646"/>
    <lineage>
        <taxon>Eukaryota</taxon>
        <taxon>Metazoa</taxon>
        <taxon>Spiralia</taxon>
        <taxon>Lophotrochozoa</taxon>
        <taxon>Mollusca</taxon>
        <taxon>Bivalvia</taxon>
        <taxon>Autobranchia</taxon>
        <taxon>Heteroconchia</taxon>
        <taxon>Palaeoheterodonta</taxon>
        <taxon>Unionida</taxon>
        <taxon>Unionoidea</taxon>
        <taxon>Unionidae</taxon>
        <taxon>Ambleminae</taxon>
        <taxon>Lampsilini</taxon>
        <taxon>Potamilus</taxon>
    </lineage>
</organism>
<reference evidence="4" key="3">
    <citation type="submission" date="2023-05" db="EMBL/GenBank/DDBJ databases">
        <authorList>
            <person name="Smith C.H."/>
        </authorList>
    </citation>
    <scope>NUCLEOTIDE SEQUENCE</scope>
    <source>
        <strain evidence="4">CHS0354</strain>
        <tissue evidence="4">Mantle</tissue>
    </source>
</reference>
<sequence length="443" mass="48940">MDSWKYLLFQWMLIYISLTTIAGEEFTCFRKLQQPWGLCSGLISGKKTDNPEKCCTGKGAGFTLEAVVKVHKNRYQCESCESWLRQKNGITTPSVPKFTCFRKFKKDHCSGLVLDELSNLSPKDCCEGKGHGFAKESLKTIGKNKYECVSCNEWKKQTSAVTTQPPSTTTKGELTIGNWGPWGPCSTSCGAGWRSRYRDCINCDKNHYENVMSEPCVIKLKCPLHGSWGAWSKFTVCSATCGRGTMMRNRLCDNPPPANGGANCPGQDLQHRPCENRQCPQDGGWSEWSEWSNCPATCGTGSKTRSRECNSPRPLFGGRDCIGQGVGVHECDSGVPCPIDGNWGPWTSFGPCRASKCESGFQMRSRACNNPRPQNRGRYCIGSTVDRFPCSNLEGCLINGDWCNWESWSTCAATCLSVSSIQVRNRQCLCPPPQLGGAQCEGK</sequence>
<evidence type="ECO:0000256" key="1">
    <source>
        <dbReference type="ARBA" id="ARBA00022737"/>
    </source>
</evidence>
<comment type="caution">
    <text evidence="4">The sequence shown here is derived from an EMBL/GenBank/DDBJ whole genome shotgun (WGS) entry which is preliminary data.</text>
</comment>
<feature type="chain" id="PRO_5042225602" description="Properdin" evidence="3">
    <location>
        <begin position="24"/>
        <end position="443"/>
    </location>
</feature>
<keyword evidence="1" id="KW-0677">Repeat</keyword>
<dbReference type="Pfam" id="PF00090">
    <property type="entry name" value="TSP_1"/>
    <property type="match status" value="5"/>
</dbReference>
<dbReference type="FunFam" id="2.20.100.10:FF:000002">
    <property type="entry name" value="Unc-5 netrin receptor C"/>
    <property type="match status" value="1"/>
</dbReference>
<dbReference type="EMBL" id="JAEAOA010001685">
    <property type="protein sequence ID" value="KAK3601583.1"/>
    <property type="molecule type" value="Genomic_DNA"/>
</dbReference>
<dbReference type="PRINTS" id="PR01705">
    <property type="entry name" value="TSP1REPEAT"/>
</dbReference>
<dbReference type="PANTHER" id="PTHR22906">
    <property type="entry name" value="PROPERDIN"/>
    <property type="match status" value="1"/>
</dbReference>
<reference evidence="4" key="1">
    <citation type="journal article" date="2021" name="Genome Biol. Evol.">
        <title>A High-Quality Reference Genome for a Parasitic Bivalve with Doubly Uniparental Inheritance (Bivalvia: Unionida).</title>
        <authorList>
            <person name="Smith C.H."/>
        </authorList>
    </citation>
    <scope>NUCLEOTIDE SEQUENCE</scope>
    <source>
        <strain evidence="4">CHS0354</strain>
    </source>
</reference>
<proteinExistence type="predicted"/>
<dbReference type="Gene3D" id="2.20.100.10">
    <property type="entry name" value="Thrombospondin type-1 (TSP1) repeat"/>
    <property type="match status" value="5"/>
</dbReference>
<dbReference type="InterPro" id="IPR036383">
    <property type="entry name" value="TSP1_rpt_sf"/>
</dbReference>
<gene>
    <name evidence="4" type="ORF">CHS0354_027828</name>
</gene>